<dbReference type="HOGENOM" id="CLU_017295_3_2_9"/>
<evidence type="ECO:0000259" key="1">
    <source>
        <dbReference type="PROSITE" id="PS50106"/>
    </source>
</evidence>
<dbReference type="SMART" id="SM00228">
    <property type="entry name" value="PDZ"/>
    <property type="match status" value="1"/>
</dbReference>
<dbReference type="RefSeq" id="WP_013658454.1">
    <property type="nucleotide sequence ID" value="NC_015275.1"/>
</dbReference>
<dbReference type="PROSITE" id="PS51257">
    <property type="entry name" value="PROKAR_LIPOPROTEIN"/>
    <property type="match status" value="1"/>
</dbReference>
<dbReference type="PROSITE" id="PS50106">
    <property type="entry name" value="PDZ"/>
    <property type="match status" value="1"/>
</dbReference>
<sequence length="390" mass="42885">MKPANLLKKVILITASLGVITLVVGCSSKSSSAYYSTSKLEMINKYLSSGYLYDIDEISEEEITHSIYTSYVSGLENSATYYLGTDEFKQAEATSQGNYLGVGLMMTWEADGRSVLITDVIPESPAAKAGLKAGDHIIAIDGIEVVGANQKEVLDKLAYTGEQSISYKIKRSADEKEEIINLTAALVPLDDLSYEMIDQVGYIKLKSIRNGTSEHLDQVIKEFEAQKIKGIILDVRELYTNNVDEVSKMCDLFLDEGIAFKLKHGKSDIQGFEMSSGKYDQKVVLLTDRYTRGGAEAFVSAMEDVAVQMGTDTYGLAYVSELVALEDGSGLSVATGVLYDKFGKQLSDKGIEPDEMVFMTEQEKVEYIEKGSISKENDSLLKKALEQFSN</sequence>
<protein>
    <submittedName>
        <fullName evidence="2">Peptidase S41</fullName>
    </submittedName>
</protein>
<dbReference type="InterPro" id="IPR036034">
    <property type="entry name" value="PDZ_sf"/>
</dbReference>
<dbReference type="InterPro" id="IPR041489">
    <property type="entry name" value="PDZ_6"/>
</dbReference>
<dbReference type="Pfam" id="PF03572">
    <property type="entry name" value="Peptidase_S41"/>
    <property type="match status" value="1"/>
</dbReference>
<organism evidence="2 3">
    <name type="scientific">Cellulosilyticum lentocellum (strain ATCC 49066 / DSM 5427 / NCIMB 11756 / RHM5)</name>
    <name type="common">Clostridium lentocellum</name>
    <dbReference type="NCBI Taxonomy" id="642492"/>
    <lineage>
        <taxon>Bacteria</taxon>
        <taxon>Bacillati</taxon>
        <taxon>Bacillota</taxon>
        <taxon>Clostridia</taxon>
        <taxon>Lachnospirales</taxon>
        <taxon>Cellulosilyticaceae</taxon>
        <taxon>Cellulosilyticum</taxon>
    </lineage>
</organism>
<dbReference type="SUPFAM" id="SSF52096">
    <property type="entry name" value="ClpP/crotonase"/>
    <property type="match status" value="1"/>
</dbReference>
<evidence type="ECO:0000313" key="2">
    <source>
        <dbReference type="EMBL" id="ADZ85178.1"/>
    </source>
</evidence>
<reference evidence="2 3" key="1">
    <citation type="journal article" date="2011" name="J. Bacteriol.">
        <title>Complete genome sequence of the cellulose-degrading bacterium Cellulosilyticum lentocellum.</title>
        <authorList>
            <consortium name="US DOE Joint Genome Institute"/>
            <person name="Miller D.A."/>
            <person name="Suen G."/>
            <person name="Bruce D."/>
            <person name="Copeland A."/>
            <person name="Cheng J.F."/>
            <person name="Detter C."/>
            <person name="Goodwin L.A."/>
            <person name="Han C.S."/>
            <person name="Hauser L.J."/>
            <person name="Land M.L."/>
            <person name="Lapidus A."/>
            <person name="Lucas S."/>
            <person name="Meincke L."/>
            <person name="Pitluck S."/>
            <person name="Tapia R."/>
            <person name="Teshima H."/>
            <person name="Woyke T."/>
            <person name="Fox B.G."/>
            <person name="Angert E.R."/>
            <person name="Currie C.R."/>
        </authorList>
    </citation>
    <scope>NUCLEOTIDE SEQUENCE [LARGE SCALE GENOMIC DNA]</scope>
    <source>
        <strain evidence="3">ATCC 49066 / DSM 5427 / NCIMB 11756 / RHM5</strain>
    </source>
</reference>
<feature type="domain" description="PDZ" evidence="1">
    <location>
        <begin position="88"/>
        <end position="162"/>
    </location>
</feature>
<dbReference type="Gene3D" id="3.90.226.10">
    <property type="entry name" value="2-enoyl-CoA Hydratase, Chain A, domain 1"/>
    <property type="match status" value="1"/>
</dbReference>
<proteinExistence type="predicted"/>
<dbReference type="Proteomes" id="UP000008467">
    <property type="component" value="Chromosome"/>
</dbReference>
<dbReference type="GO" id="GO:0006508">
    <property type="term" value="P:proteolysis"/>
    <property type="evidence" value="ECO:0007669"/>
    <property type="project" value="InterPro"/>
</dbReference>
<dbReference type="eggNOG" id="COG0793">
    <property type="taxonomic scope" value="Bacteria"/>
</dbReference>
<dbReference type="GO" id="GO:0030288">
    <property type="term" value="C:outer membrane-bounded periplasmic space"/>
    <property type="evidence" value="ECO:0007669"/>
    <property type="project" value="TreeGrafter"/>
</dbReference>
<dbReference type="AlphaFoldDB" id="F2JSE0"/>
<name>F2JSE0_CELLD</name>
<dbReference type="SMART" id="SM00245">
    <property type="entry name" value="TSPc"/>
    <property type="match status" value="1"/>
</dbReference>
<accession>F2JSE0</accession>
<dbReference type="STRING" id="642492.Clole_3494"/>
<dbReference type="Gene3D" id="2.30.42.10">
    <property type="match status" value="1"/>
</dbReference>
<dbReference type="Pfam" id="PF17820">
    <property type="entry name" value="PDZ_6"/>
    <property type="match status" value="1"/>
</dbReference>
<dbReference type="EMBL" id="CP002582">
    <property type="protein sequence ID" value="ADZ85178.1"/>
    <property type="molecule type" value="Genomic_DNA"/>
</dbReference>
<evidence type="ECO:0000313" key="3">
    <source>
        <dbReference type="Proteomes" id="UP000008467"/>
    </source>
</evidence>
<gene>
    <name evidence="2" type="ordered locus">Clole_3494</name>
</gene>
<dbReference type="InterPro" id="IPR005151">
    <property type="entry name" value="Tail-specific_protease"/>
</dbReference>
<dbReference type="PANTHER" id="PTHR32060">
    <property type="entry name" value="TAIL-SPECIFIC PROTEASE"/>
    <property type="match status" value="1"/>
</dbReference>
<dbReference type="InterPro" id="IPR029045">
    <property type="entry name" value="ClpP/crotonase-like_dom_sf"/>
</dbReference>
<dbReference type="KEGG" id="cle:Clole_3494"/>
<dbReference type="SUPFAM" id="SSF50156">
    <property type="entry name" value="PDZ domain-like"/>
    <property type="match status" value="1"/>
</dbReference>
<dbReference type="PANTHER" id="PTHR32060:SF22">
    <property type="entry name" value="CARBOXYL-TERMINAL-PROCESSING PEPTIDASE 3, CHLOROPLASTIC"/>
    <property type="match status" value="1"/>
</dbReference>
<dbReference type="InterPro" id="IPR001478">
    <property type="entry name" value="PDZ"/>
</dbReference>
<dbReference type="GO" id="GO:0008236">
    <property type="term" value="F:serine-type peptidase activity"/>
    <property type="evidence" value="ECO:0007669"/>
    <property type="project" value="InterPro"/>
</dbReference>
<dbReference type="GO" id="GO:0007165">
    <property type="term" value="P:signal transduction"/>
    <property type="evidence" value="ECO:0007669"/>
    <property type="project" value="TreeGrafter"/>
</dbReference>
<keyword evidence="3" id="KW-1185">Reference proteome</keyword>
<dbReference type="GO" id="GO:0004175">
    <property type="term" value="F:endopeptidase activity"/>
    <property type="evidence" value="ECO:0007669"/>
    <property type="project" value="TreeGrafter"/>
</dbReference>